<reference evidence="1 2" key="1">
    <citation type="submission" date="2019-06" db="EMBL/GenBank/DDBJ databases">
        <title>A chromosome-scale genome assembly of the European perch, Perca fluviatilis.</title>
        <authorList>
            <person name="Roques C."/>
            <person name="Zahm M."/>
            <person name="Cabau C."/>
            <person name="Klopp C."/>
            <person name="Bouchez O."/>
            <person name="Donnadieu C."/>
            <person name="Kuhl H."/>
            <person name="Gislard M."/>
            <person name="Guendouz S."/>
            <person name="Journot L."/>
            <person name="Haffray P."/>
            <person name="Bestin A."/>
            <person name="Morvezen R."/>
            <person name="Feron R."/>
            <person name="Wen M."/>
            <person name="Jouanno E."/>
            <person name="Herpin A."/>
            <person name="Schartl M."/>
            <person name="Postlethwait J."/>
            <person name="Schaerlinger B."/>
            <person name="Chardard D."/>
            <person name="Lecocq T."/>
            <person name="Poncet C."/>
            <person name="Jaffrelo L."/>
            <person name="Lampietro C."/>
            <person name="Guiguen Y."/>
        </authorList>
    </citation>
    <scope>NUCLEOTIDE SEQUENCE [LARGE SCALE GENOMIC DNA]</scope>
    <source>
        <tissue evidence="1">Blood</tissue>
    </source>
</reference>
<proteinExistence type="predicted"/>
<accession>A0A6A5E5G7</accession>
<keyword evidence="2" id="KW-1185">Reference proteome</keyword>
<dbReference type="AlphaFoldDB" id="A0A6A5E5G7"/>
<dbReference type="EMBL" id="VHII01000011">
    <property type="protein sequence ID" value="KAF1383951.1"/>
    <property type="molecule type" value="Genomic_DNA"/>
</dbReference>
<dbReference type="Proteomes" id="UP000465112">
    <property type="component" value="Chromosome 11"/>
</dbReference>
<name>A0A6A5E5G7_PERFL</name>
<organism evidence="1 2">
    <name type="scientific">Perca fluviatilis</name>
    <name type="common">European perch</name>
    <dbReference type="NCBI Taxonomy" id="8168"/>
    <lineage>
        <taxon>Eukaryota</taxon>
        <taxon>Metazoa</taxon>
        <taxon>Chordata</taxon>
        <taxon>Craniata</taxon>
        <taxon>Vertebrata</taxon>
        <taxon>Euteleostomi</taxon>
        <taxon>Actinopterygii</taxon>
        <taxon>Neopterygii</taxon>
        <taxon>Teleostei</taxon>
        <taxon>Neoteleostei</taxon>
        <taxon>Acanthomorphata</taxon>
        <taxon>Eupercaria</taxon>
        <taxon>Perciformes</taxon>
        <taxon>Percoidei</taxon>
        <taxon>Percidae</taxon>
        <taxon>Percinae</taxon>
        <taxon>Perca</taxon>
    </lineage>
</organism>
<comment type="caution">
    <text evidence="1">The sequence shown here is derived from an EMBL/GenBank/DDBJ whole genome shotgun (WGS) entry which is preliminary data.</text>
</comment>
<protein>
    <submittedName>
        <fullName evidence="1">Uncharacterized protein</fullName>
    </submittedName>
</protein>
<evidence type="ECO:0000313" key="1">
    <source>
        <dbReference type="EMBL" id="KAF1383951.1"/>
    </source>
</evidence>
<gene>
    <name evidence="1" type="ORF">PFLUV_G00137160</name>
</gene>
<sequence length="108" mass="12284">MCNKNGLRQCFSTSRLLGSRPGTQLQLRSVLYRQHTKNSELAQNSPGESGAECLTPGCDEKFEEASILSEFCCQPNLVDSAKPVLRKVIQISADCFFSWHNYMHWRRT</sequence>
<evidence type="ECO:0000313" key="2">
    <source>
        <dbReference type="Proteomes" id="UP000465112"/>
    </source>
</evidence>